<evidence type="ECO:0000313" key="1">
    <source>
        <dbReference type="EMBL" id="MFB9833061.1"/>
    </source>
</evidence>
<organism evidence="1 2">
    <name type="scientific">Actinoallomurus acaciae</name>
    <dbReference type="NCBI Taxonomy" id="502577"/>
    <lineage>
        <taxon>Bacteria</taxon>
        <taxon>Bacillati</taxon>
        <taxon>Actinomycetota</taxon>
        <taxon>Actinomycetes</taxon>
        <taxon>Streptosporangiales</taxon>
        <taxon>Thermomonosporaceae</taxon>
        <taxon>Actinoallomurus</taxon>
    </lineage>
</organism>
<protein>
    <recommendedName>
        <fullName evidence="3">ABM domain-containing protein</fullName>
    </recommendedName>
</protein>
<name>A0ABV5YDE8_9ACTN</name>
<gene>
    <name evidence="1" type="ORF">ACFFNX_12770</name>
</gene>
<evidence type="ECO:0000313" key="2">
    <source>
        <dbReference type="Proteomes" id="UP001589627"/>
    </source>
</evidence>
<comment type="caution">
    <text evidence="1">The sequence shown here is derived from an EMBL/GenBank/DDBJ whole genome shotgun (WGS) entry which is preliminary data.</text>
</comment>
<sequence>MQVMFRCRVRPDEVARNLELLQDVYDEMRSVRPKGLRYATFRLEDGVTFVAFAEMDAGPEVLRELRAFQRYRASLDERCDEPPVLTMLHEVGSYGFR</sequence>
<dbReference type="Proteomes" id="UP001589627">
    <property type="component" value="Unassembled WGS sequence"/>
</dbReference>
<accession>A0ABV5YDE8</accession>
<reference evidence="1 2" key="1">
    <citation type="submission" date="2024-09" db="EMBL/GenBank/DDBJ databases">
        <authorList>
            <person name="Sun Q."/>
            <person name="Mori K."/>
        </authorList>
    </citation>
    <scope>NUCLEOTIDE SEQUENCE [LARGE SCALE GENOMIC DNA]</scope>
    <source>
        <strain evidence="1 2">TBRC 0563</strain>
    </source>
</reference>
<dbReference type="EMBL" id="JBHLZP010000072">
    <property type="protein sequence ID" value="MFB9833061.1"/>
    <property type="molecule type" value="Genomic_DNA"/>
</dbReference>
<evidence type="ECO:0008006" key="3">
    <source>
        <dbReference type="Google" id="ProtNLM"/>
    </source>
</evidence>
<dbReference type="RefSeq" id="WP_378199957.1">
    <property type="nucleotide sequence ID" value="NZ_JBHLZP010000072.1"/>
</dbReference>
<proteinExistence type="predicted"/>
<keyword evidence="2" id="KW-1185">Reference proteome</keyword>